<name>A0A1Q9E451_SYMMI</name>
<keyword evidence="3" id="KW-1185">Reference proteome</keyword>
<reference evidence="2 3" key="1">
    <citation type="submission" date="2016-02" db="EMBL/GenBank/DDBJ databases">
        <title>Genome analysis of coral dinoflagellate symbionts highlights evolutionary adaptations to a symbiotic lifestyle.</title>
        <authorList>
            <person name="Aranda M."/>
            <person name="Li Y."/>
            <person name="Liew Y.J."/>
            <person name="Baumgarten S."/>
            <person name="Simakov O."/>
            <person name="Wilson M."/>
            <person name="Piel J."/>
            <person name="Ashoor H."/>
            <person name="Bougouffa S."/>
            <person name="Bajic V.B."/>
            <person name="Ryu T."/>
            <person name="Ravasi T."/>
            <person name="Bayer T."/>
            <person name="Micklem G."/>
            <person name="Kim H."/>
            <person name="Bhak J."/>
            <person name="Lajeunesse T.C."/>
            <person name="Voolstra C.R."/>
        </authorList>
    </citation>
    <scope>NUCLEOTIDE SEQUENCE [LARGE SCALE GENOMIC DNA]</scope>
    <source>
        <strain evidence="2 3">CCMP2467</strain>
    </source>
</reference>
<evidence type="ECO:0000313" key="2">
    <source>
        <dbReference type="EMBL" id="OLQ02195.1"/>
    </source>
</evidence>
<keyword evidence="1" id="KW-1133">Transmembrane helix</keyword>
<dbReference type="Gene3D" id="3.40.50.1820">
    <property type="entry name" value="alpha/beta hydrolase"/>
    <property type="match status" value="1"/>
</dbReference>
<dbReference type="Proteomes" id="UP000186817">
    <property type="component" value="Unassembled WGS sequence"/>
</dbReference>
<evidence type="ECO:0008006" key="4">
    <source>
        <dbReference type="Google" id="ProtNLM"/>
    </source>
</evidence>
<keyword evidence="1" id="KW-0472">Membrane</keyword>
<accession>A0A1Q9E451</accession>
<comment type="caution">
    <text evidence="2">The sequence shown here is derived from an EMBL/GenBank/DDBJ whole genome shotgun (WGS) entry which is preliminary data.</text>
</comment>
<dbReference type="SUPFAM" id="SSF53474">
    <property type="entry name" value="alpha/beta-Hydrolases"/>
    <property type="match status" value="1"/>
</dbReference>
<proteinExistence type="predicted"/>
<evidence type="ECO:0000313" key="3">
    <source>
        <dbReference type="Proteomes" id="UP000186817"/>
    </source>
</evidence>
<keyword evidence="1" id="KW-0812">Transmembrane</keyword>
<dbReference type="OrthoDB" id="437391at2759"/>
<organism evidence="2 3">
    <name type="scientific">Symbiodinium microadriaticum</name>
    <name type="common">Dinoflagellate</name>
    <name type="synonym">Zooxanthella microadriatica</name>
    <dbReference type="NCBI Taxonomy" id="2951"/>
    <lineage>
        <taxon>Eukaryota</taxon>
        <taxon>Sar</taxon>
        <taxon>Alveolata</taxon>
        <taxon>Dinophyceae</taxon>
        <taxon>Suessiales</taxon>
        <taxon>Symbiodiniaceae</taxon>
        <taxon>Symbiodinium</taxon>
    </lineage>
</organism>
<protein>
    <recommendedName>
        <fullName evidence="4">Peptidase S9 prolyl oligopeptidase catalytic domain-containing protein</fullName>
    </recommendedName>
</protein>
<sequence length="563" mass="61324">MESESWLGTVAAECWDKAPMRPLRPEIWREFSRVADVGSNAKQPLRYAAALDLWRRPAPSLQSANCPSSTAGSQVKWVAHESATFLRAMLIATGSTAAAEAEHCFSEFRDSCAMSGQTSYKMVEVLPGASPRSSLEGSDDGAEPLIVIHKRDARACLVACLASFCGLFLILLGVVVFVGRNLVSASAQGSVNAQRAQTTPAEFPRYNSCGGCEEGNKSDDELRQCIHPCYNLSFVHRWERYNRDHEFRMVYFPSRAGPRGEVPVNISAWWLPAPPRGGKPAPRIVAMHGVGANCNHCGVQSTCYLLRSMGFSCLTPSARDAGLSGPSSHPDILTWGYDYHLDTLGGWDYAVEDPDGLLDGPLPPDQVGIMGFSKGAYETAIAFGLEQRIPGAWLDSGPYAGLFGMIVSTVAPYVGSFFGDILARGVFASATFFSGGRVDVYDPLQLLSNCTAGEKKRQVLIAHGTLDDTVPTKYSAMAIEVLSGEPRCYEVRTYTPPAYCNGASHHQEMWEFPDDTRGKLCSFWSRTFDRDPALCGLGKLPSFQVWEPSDRLPPGSPRTPSFV</sequence>
<feature type="transmembrane region" description="Helical" evidence="1">
    <location>
        <begin position="155"/>
        <end position="178"/>
    </location>
</feature>
<dbReference type="EMBL" id="LSRX01000271">
    <property type="protein sequence ID" value="OLQ02195.1"/>
    <property type="molecule type" value="Genomic_DNA"/>
</dbReference>
<gene>
    <name evidence="2" type="ORF">AK812_SmicGene15002</name>
</gene>
<dbReference type="AlphaFoldDB" id="A0A1Q9E451"/>
<evidence type="ECO:0000256" key="1">
    <source>
        <dbReference type="SAM" id="Phobius"/>
    </source>
</evidence>
<dbReference type="InterPro" id="IPR029058">
    <property type="entry name" value="AB_hydrolase_fold"/>
</dbReference>